<proteinExistence type="predicted"/>
<feature type="transmembrane region" description="Helical" evidence="5">
    <location>
        <begin position="268"/>
        <end position="289"/>
    </location>
</feature>
<feature type="transmembrane region" description="Helical" evidence="5">
    <location>
        <begin position="26"/>
        <end position="46"/>
    </location>
</feature>
<keyword evidence="8" id="KW-1185">Reference proteome</keyword>
<protein>
    <submittedName>
        <fullName evidence="7">ABC transporter permease</fullName>
    </submittedName>
</protein>
<dbReference type="KEGG" id="xba:C7S18_22195"/>
<evidence type="ECO:0000256" key="5">
    <source>
        <dbReference type="SAM" id="Phobius"/>
    </source>
</evidence>
<gene>
    <name evidence="7" type="ORF">C7S18_22195</name>
</gene>
<name>A0A2P1PXZ7_9GAMM</name>
<reference evidence="7 8" key="2">
    <citation type="submission" date="2018-03" db="EMBL/GenBank/DDBJ databases">
        <authorList>
            <person name="Keele B.F."/>
        </authorList>
    </citation>
    <scope>NUCLEOTIDE SEQUENCE [LARGE SCALE GENOMIC DNA]</scope>
    <source>
        <strain evidence="7 8">D13</strain>
    </source>
</reference>
<comment type="subcellular location">
    <subcellularLocation>
        <location evidence="1">Membrane</location>
        <topology evidence="1">Multi-pass membrane protein</topology>
    </subcellularLocation>
</comment>
<reference evidence="7 8" key="1">
    <citation type="submission" date="2018-03" db="EMBL/GenBank/DDBJ databases">
        <title>Ahniella affigens gen. nov., sp. nov., a gammaproteobacterium isolated from sandy soil near a stream.</title>
        <authorList>
            <person name="Ko Y."/>
            <person name="Kim J.-H."/>
        </authorList>
    </citation>
    <scope>NUCLEOTIDE SEQUENCE [LARGE SCALE GENOMIC DNA]</scope>
    <source>
        <strain evidence="7 8">D13</strain>
    </source>
</reference>
<dbReference type="AlphaFoldDB" id="A0A2P1PXZ7"/>
<feature type="transmembrane region" description="Helical" evidence="5">
    <location>
        <begin position="181"/>
        <end position="204"/>
    </location>
</feature>
<evidence type="ECO:0000313" key="7">
    <source>
        <dbReference type="EMBL" id="AVP99718.1"/>
    </source>
</evidence>
<evidence type="ECO:0000256" key="3">
    <source>
        <dbReference type="ARBA" id="ARBA00022989"/>
    </source>
</evidence>
<dbReference type="Pfam" id="PF12698">
    <property type="entry name" value="ABC2_membrane_3"/>
    <property type="match status" value="1"/>
</dbReference>
<keyword evidence="2 5" id="KW-0812">Transmembrane</keyword>
<dbReference type="InterPro" id="IPR013525">
    <property type="entry name" value="ABC2_TM"/>
</dbReference>
<evidence type="ECO:0000256" key="2">
    <source>
        <dbReference type="ARBA" id="ARBA00022692"/>
    </source>
</evidence>
<dbReference type="EMBL" id="CP027860">
    <property type="protein sequence ID" value="AVP99718.1"/>
    <property type="molecule type" value="Genomic_DNA"/>
</dbReference>
<dbReference type="PANTHER" id="PTHR43471">
    <property type="entry name" value="ABC TRANSPORTER PERMEASE"/>
    <property type="match status" value="1"/>
</dbReference>
<evidence type="ECO:0000259" key="6">
    <source>
        <dbReference type="Pfam" id="PF12698"/>
    </source>
</evidence>
<dbReference type="PANTHER" id="PTHR43471:SF3">
    <property type="entry name" value="ABC TRANSPORTER PERMEASE PROTEIN NATB"/>
    <property type="match status" value="1"/>
</dbReference>
<evidence type="ECO:0000256" key="1">
    <source>
        <dbReference type="ARBA" id="ARBA00004141"/>
    </source>
</evidence>
<evidence type="ECO:0000313" key="8">
    <source>
        <dbReference type="Proteomes" id="UP000241074"/>
    </source>
</evidence>
<evidence type="ECO:0000256" key="4">
    <source>
        <dbReference type="ARBA" id="ARBA00023136"/>
    </source>
</evidence>
<feature type="transmembrane region" description="Helical" evidence="5">
    <location>
        <begin position="234"/>
        <end position="256"/>
    </location>
</feature>
<organism evidence="7 8">
    <name type="scientific">Ahniella affigens</name>
    <dbReference type="NCBI Taxonomy" id="2021234"/>
    <lineage>
        <taxon>Bacteria</taxon>
        <taxon>Pseudomonadati</taxon>
        <taxon>Pseudomonadota</taxon>
        <taxon>Gammaproteobacteria</taxon>
        <taxon>Lysobacterales</taxon>
        <taxon>Rhodanobacteraceae</taxon>
        <taxon>Ahniella</taxon>
    </lineage>
</organism>
<accession>A0A2P1PXZ7</accession>
<dbReference type="OrthoDB" id="5486437at2"/>
<feature type="transmembrane region" description="Helical" evidence="5">
    <location>
        <begin position="309"/>
        <end position="327"/>
    </location>
</feature>
<dbReference type="GO" id="GO:0140359">
    <property type="term" value="F:ABC-type transporter activity"/>
    <property type="evidence" value="ECO:0007669"/>
    <property type="project" value="InterPro"/>
</dbReference>
<feature type="domain" description="ABC-2 type transporter transmembrane" evidence="6">
    <location>
        <begin position="32"/>
        <end position="373"/>
    </location>
</feature>
<dbReference type="GO" id="GO:0016020">
    <property type="term" value="C:membrane"/>
    <property type="evidence" value="ECO:0007669"/>
    <property type="project" value="UniProtKB-SubCell"/>
</dbReference>
<sequence length="392" mass="42946">MKSPIYTIFRKEILENLRDRKTVMNALIIGPLIGPLILALILSTVISRETKRAEKPLELPVIGAEHAPTLIDYLRTQNIDIKDGPENPEAAVKAQDHNIVMRLDGDYGKAFSKGDPAPVELIYDSSQRDGDSDRTRLENVLERYGNSVGALRLVARGVHPGIIHPIAIVDRDQASPEARGAMILSFLPYVLVLGAFMGGMYLAIDTTAGERERQSLEPLLANPVPRWQIMLGKLLATSAFAIASLVVTLIAFAVIMPMLPLKQLGFKFNFSILVFLQMLIALGPVVLLASAVQTSIAAYAKSFREAQSWLGLLNIIPAIPSMILMVVPTKPVLWMFFVPLLGQHHAVMKLVRNEAITSLEWASLMGSGLLLAGIVSFIAARIYQRENLAISA</sequence>
<feature type="transmembrane region" description="Helical" evidence="5">
    <location>
        <begin position="363"/>
        <end position="383"/>
    </location>
</feature>
<keyword evidence="4 5" id="KW-0472">Membrane</keyword>
<dbReference type="Proteomes" id="UP000241074">
    <property type="component" value="Chromosome"/>
</dbReference>
<keyword evidence="3 5" id="KW-1133">Transmembrane helix</keyword>
<dbReference type="RefSeq" id="WP_106893637.1">
    <property type="nucleotide sequence ID" value="NZ_CP027860.1"/>
</dbReference>